<sequence>MDKNIGFQHYGPSWRTHRRTMHSRFHSGASGAYNPIEKKHTRLLLRNLLHEPEAFTQHLLFNAGAIIIEIAYGMNLKDKDDPYLSKAQQVVRAMDETAVPGAFLVDLIPWLKYIPSWVPGAEFQKKAIRWRQCVDDMFNIPFDEAKRRIVCVCAILAFLLSQIYSLRSPVKVRPNVLWHRI</sequence>
<evidence type="ECO:0000313" key="9">
    <source>
        <dbReference type="Proteomes" id="UP000054279"/>
    </source>
</evidence>
<keyword evidence="3" id="KW-0349">Heme</keyword>
<dbReference type="EMBL" id="KN837363">
    <property type="protein sequence ID" value="KIJ26608.1"/>
    <property type="molecule type" value="Genomic_DNA"/>
</dbReference>
<dbReference type="InterPro" id="IPR001128">
    <property type="entry name" value="Cyt_P450"/>
</dbReference>
<accession>A0A0C9TBT5</accession>
<keyword evidence="4" id="KW-0479">Metal-binding</keyword>
<comment type="cofactor">
    <cofactor evidence="1">
        <name>heme</name>
        <dbReference type="ChEBI" id="CHEBI:30413"/>
    </cofactor>
</comment>
<protein>
    <recommendedName>
        <fullName evidence="10">Cytochrome P450</fullName>
    </recommendedName>
</protein>
<comment type="similarity">
    <text evidence="2">Belongs to the cytochrome P450 family.</text>
</comment>
<dbReference type="SUPFAM" id="SSF48264">
    <property type="entry name" value="Cytochrome P450"/>
    <property type="match status" value="1"/>
</dbReference>
<gene>
    <name evidence="8" type="ORF">M422DRAFT_191996</name>
</gene>
<dbReference type="Gene3D" id="1.10.630.10">
    <property type="entry name" value="Cytochrome P450"/>
    <property type="match status" value="1"/>
</dbReference>
<dbReference type="AlphaFoldDB" id="A0A0C9TBT5"/>
<evidence type="ECO:0000256" key="5">
    <source>
        <dbReference type="ARBA" id="ARBA00023002"/>
    </source>
</evidence>
<dbReference type="Pfam" id="PF00067">
    <property type="entry name" value="p450"/>
    <property type="match status" value="1"/>
</dbReference>
<organism evidence="8 9">
    <name type="scientific">Sphaerobolus stellatus (strain SS14)</name>
    <dbReference type="NCBI Taxonomy" id="990650"/>
    <lineage>
        <taxon>Eukaryota</taxon>
        <taxon>Fungi</taxon>
        <taxon>Dikarya</taxon>
        <taxon>Basidiomycota</taxon>
        <taxon>Agaricomycotina</taxon>
        <taxon>Agaricomycetes</taxon>
        <taxon>Phallomycetidae</taxon>
        <taxon>Geastrales</taxon>
        <taxon>Sphaerobolaceae</taxon>
        <taxon>Sphaerobolus</taxon>
    </lineage>
</organism>
<keyword evidence="9" id="KW-1185">Reference proteome</keyword>
<keyword evidence="5" id="KW-0560">Oxidoreductase</keyword>
<dbReference type="GO" id="GO:0016705">
    <property type="term" value="F:oxidoreductase activity, acting on paired donors, with incorporation or reduction of molecular oxygen"/>
    <property type="evidence" value="ECO:0007669"/>
    <property type="project" value="InterPro"/>
</dbReference>
<dbReference type="InterPro" id="IPR050364">
    <property type="entry name" value="Cytochrome_P450_fung"/>
</dbReference>
<keyword evidence="7" id="KW-0503">Monooxygenase</keyword>
<evidence type="ECO:0000256" key="4">
    <source>
        <dbReference type="ARBA" id="ARBA00022723"/>
    </source>
</evidence>
<keyword evidence="6" id="KW-0408">Iron</keyword>
<dbReference type="InterPro" id="IPR036396">
    <property type="entry name" value="Cyt_P450_sf"/>
</dbReference>
<dbReference type="OrthoDB" id="1055148at2759"/>
<dbReference type="PANTHER" id="PTHR46300:SF7">
    <property type="entry name" value="P450, PUTATIVE (EUROFUNG)-RELATED"/>
    <property type="match status" value="1"/>
</dbReference>
<evidence type="ECO:0000256" key="3">
    <source>
        <dbReference type="ARBA" id="ARBA00022617"/>
    </source>
</evidence>
<proteinExistence type="inferred from homology"/>
<dbReference type="GO" id="GO:0020037">
    <property type="term" value="F:heme binding"/>
    <property type="evidence" value="ECO:0007669"/>
    <property type="project" value="InterPro"/>
</dbReference>
<evidence type="ECO:0000256" key="7">
    <source>
        <dbReference type="ARBA" id="ARBA00023033"/>
    </source>
</evidence>
<evidence type="ECO:0008006" key="10">
    <source>
        <dbReference type="Google" id="ProtNLM"/>
    </source>
</evidence>
<evidence type="ECO:0000313" key="8">
    <source>
        <dbReference type="EMBL" id="KIJ26608.1"/>
    </source>
</evidence>
<name>A0A0C9TBT5_SPHS4</name>
<dbReference type="Proteomes" id="UP000054279">
    <property type="component" value="Unassembled WGS sequence"/>
</dbReference>
<evidence type="ECO:0000256" key="2">
    <source>
        <dbReference type="ARBA" id="ARBA00010617"/>
    </source>
</evidence>
<evidence type="ECO:0000256" key="1">
    <source>
        <dbReference type="ARBA" id="ARBA00001971"/>
    </source>
</evidence>
<evidence type="ECO:0000256" key="6">
    <source>
        <dbReference type="ARBA" id="ARBA00023004"/>
    </source>
</evidence>
<dbReference type="GO" id="GO:0004497">
    <property type="term" value="F:monooxygenase activity"/>
    <property type="evidence" value="ECO:0007669"/>
    <property type="project" value="UniProtKB-KW"/>
</dbReference>
<dbReference type="GO" id="GO:0005506">
    <property type="term" value="F:iron ion binding"/>
    <property type="evidence" value="ECO:0007669"/>
    <property type="project" value="InterPro"/>
</dbReference>
<reference evidence="8 9" key="1">
    <citation type="submission" date="2014-06" db="EMBL/GenBank/DDBJ databases">
        <title>Evolutionary Origins and Diversification of the Mycorrhizal Mutualists.</title>
        <authorList>
            <consortium name="DOE Joint Genome Institute"/>
            <consortium name="Mycorrhizal Genomics Consortium"/>
            <person name="Kohler A."/>
            <person name="Kuo A."/>
            <person name="Nagy L.G."/>
            <person name="Floudas D."/>
            <person name="Copeland A."/>
            <person name="Barry K.W."/>
            <person name="Cichocki N."/>
            <person name="Veneault-Fourrey C."/>
            <person name="LaButti K."/>
            <person name="Lindquist E.A."/>
            <person name="Lipzen A."/>
            <person name="Lundell T."/>
            <person name="Morin E."/>
            <person name="Murat C."/>
            <person name="Riley R."/>
            <person name="Ohm R."/>
            <person name="Sun H."/>
            <person name="Tunlid A."/>
            <person name="Henrissat B."/>
            <person name="Grigoriev I.V."/>
            <person name="Hibbett D.S."/>
            <person name="Martin F."/>
        </authorList>
    </citation>
    <scope>NUCLEOTIDE SEQUENCE [LARGE SCALE GENOMIC DNA]</scope>
    <source>
        <strain evidence="8 9">SS14</strain>
    </source>
</reference>
<dbReference type="HOGENOM" id="CLU_001570_2_2_1"/>
<dbReference type="PANTHER" id="PTHR46300">
    <property type="entry name" value="P450, PUTATIVE (EUROFUNG)-RELATED-RELATED"/>
    <property type="match status" value="1"/>
</dbReference>